<keyword evidence="1" id="KW-1133">Transmembrane helix</keyword>
<organism evidence="2 3">
    <name type="scientific">Azoarcus taiwanensis</name>
    <dbReference type="NCBI Taxonomy" id="666964"/>
    <lineage>
        <taxon>Bacteria</taxon>
        <taxon>Pseudomonadati</taxon>
        <taxon>Pseudomonadota</taxon>
        <taxon>Betaproteobacteria</taxon>
        <taxon>Rhodocyclales</taxon>
        <taxon>Zoogloeaceae</taxon>
        <taxon>Azoarcus</taxon>
    </lineage>
</organism>
<feature type="transmembrane region" description="Helical" evidence="1">
    <location>
        <begin position="67"/>
        <end position="86"/>
    </location>
</feature>
<dbReference type="Pfam" id="PF12365">
    <property type="entry name" value="DUF3649"/>
    <property type="match status" value="1"/>
</dbReference>
<keyword evidence="1" id="KW-0812">Transmembrane</keyword>
<reference evidence="2" key="1">
    <citation type="submission" date="2019-12" db="EMBL/GenBank/DDBJ databases">
        <title>Comparative genomics gives insights into the taxonomy of the Azoarcus-Aromatoleum group and reveals separate origins of nif in the plant-associated Azoarcus and non-plant-associated Aromatoleum sub-groups.</title>
        <authorList>
            <person name="Lafos M."/>
            <person name="Maluk M."/>
            <person name="Batista M."/>
            <person name="Junghare M."/>
            <person name="Carmona M."/>
            <person name="Faoro H."/>
            <person name="Cruz L.M."/>
            <person name="Battistoni F."/>
            <person name="De Souza E."/>
            <person name="Pedrosa F."/>
            <person name="Chen W.-M."/>
            <person name="Poole P.S."/>
            <person name="Dixon R.A."/>
            <person name="James E.K."/>
        </authorList>
    </citation>
    <scope>NUCLEOTIDE SEQUENCE</scope>
    <source>
        <strain evidence="2">NSC3</strain>
    </source>
</reference>
<evidence type="ECO:0000313" key="3">
    <source>
        <dbReference type="Proteomes" id="UP000599523"/>
    </source>
</evidence>
<gene>
    <name evidence="2" type="ORF">GPA21_16995</name>
</gene>
<accession>A0A972FG01</accession>
<dbReference type="Proteomes" id="UP000599523">
    <property type="component" value="Unassembled WGS sequence"/>
</dbReference>
<dbReference type="RefSeq" id="WP_168989301.1">
    <property type="nucleotide sequence ID" value="NZ_CAWPHM010000046.1"/>
</dbReference>
<dbReference type="EMBL" id="WTVM01000141">
    <property type="protein sequence ID" value="NMG04652.1"/>
    <property type="molecule type" value="Genomic_DNA"/>
</dbReference>
<dbReference type="InterPro" id="IPR022109">
    <property type="entry name" value="DUF3649"/>
</dbReference>
<dbReference type="AlphaFoldDB" id="A0A972FG01"/>
<name>A0A972FG01_9RHOO</name>
<proteinExistence type="predicted"/>
<comment type="caution">
    <text evidence="2">The sequence shown here is derived from an EMBL/GenBank/DDBJ whole genome shotgun (WGS) entry which is preliminary data.</text>
</comment>
<keyword evidence="1" id="KW-0472">Membrane</keyword>
<protein>
    <submittedName>
        <fullName evidence="2">DUF3649 domain-containing protein</fullName>
    </submittedName>
</protein>
<feature type="transmembrane region" description="Helical" evidence="1">
    <location>
        <begin position="39"/>
        <end position="60"/>
    </location>
</feature>
<evidence type="ECO:0000313" key="2">
    <source>
        <dbReference type="EMBL" id="NMG04652.1"/>
    </source>
</evidence>
<keyword evidence="3" id="KW-1185">Reference proteome</keyword>
<sequence>MNKLAIPSRILAAALGGYALANSGAILLAAALPGGQAEAVTWGLLASFLIYTAAVMWVFSVRSALRAWLGVLVPGFVCGALAWILMQGGTP</sequence>
<evidence type="ECO:0000256" key="1">
    <source>
        <dbReference type="SAM" id="Phobius"/>
    </source>
</evidence>